<dbReference type="GeneID" id="94197826"/>
<dbReference type="Pfam" id="PF00294">
    <property type="entry name" value="PfkB"/>
    <property type="match status" value="1"/>
</dbReference>
<evidence type="ECO:0000256" key="2">
    <source>
        <dbReference type="ARBA" id="ARBA00022679"/>
    </source>
</evidence>
<dbReference type="Gene3D" id="3.40.1190.20">
    <property type="match status" value="1"/>
</dbReference>
<keyword evidence="7" id="KW-1185">Reference proteome</keyword>
<evidence type="ECO:0000313" key="7">
    <source>
        <dbReference type="Proteomes" id="UP001497744"/>
    </source>
</evidence>
<evidence type="ECO:0000256" key="4">
    <source>
        <dbReference type="SAM" id="SignalP"/>
    </source>
</evidence>
<evidence type="ECO:0000256" key="3">
    <source>
        <dbReference type="ARBA" id="ARBA00022777"/>
    </source>
</evidence>
<keyword evidence="3 6" id="KW-0418">Kinase</keyword>
<dbReference type="GO" id="GO:0016301">
    <property type="term" value="F:kinase activity"/>
    <property type="evidence" value="ECO:0007669"/>
    <property type="project" value="UniProtKB-KW"/>
</dbReference>
<keyword evidence="4" id="KW-0732">Signal</keyword>
<dbReference type="EMBL" id="BPLF01000006">
    <property type="protein sequence ID" value="GIX66345.1"/>
    <property type="molecule type" value="Genomic_DNA"/>
</dbReference>
<dbReference type="InterPro" id="IPR011611">
    <property type="entry name" value="PfkB_dom"/>
</dbReference>
<dbReference type="InterPro" id="IPR029056">
    <property type="entry name" value="Ribokinase-like"/>
</dbReference>
<protein>
    <submittedName>
        <fullName evidence="6">Adenosine kinase</fullName>
    </submittedName>
</protein>
<sequence>MNVVSLFSVAVALWASVISVALSKIATGDEVVERGPASLFFACNGLAAMLARVDQSVIDSLNFTKGESNGVTPETFKALGERVNVEFRSHGSSSANSARAYCYLGGKASFFTVLGDDEHADLFDSYIGSHGVDMMTIRRPGTFTSQIYTLITPDAERSMYLLWGASHTIKPGDLSASVMDNYDYYVVNGFMFATPGHVEFSHKMIEAALSRGKQLILLLANRVCIRKWSDLLKPIAAKSAYISGNLEEYSMLYGLEEPEKLFTMFEELTDGEKPQHKAVIITMGGDGAMVMFQGQRYFVPPTGVNVIDTTGAGDIFAGSILYGLLNGLSVKKSGELARAMVGDILPRVGTKFSDGLAAKIVDIKASA</sequence>
<dbReference type="InterPro" id="IPR052700">
    <property type="entry name" value="Carb_kinase_PfkB-like"/>
</dbReference>
<feature type="chain" id="PRO_5043752743" evidence="4">
    <location>
        <begin position="29"/>
        <end position="367"/>
    </location>
</feature>
<dbReference type="RefSeq" id="XP_067718414.1">
    <property type="nucleotide sequence ID" value="XM_067862313.1"/>
</dbReference>
<evidence type="ECO:0000313" key="6">
    <source>
        <dbReference type="EMBL" id="GIX66345.1"/>
    </source>
</evidence>
<dbReference type="SUPFAM" id="SSF53613">
    <property type="entry name" value="Ribokinase-like"/>
    <property type="match status" value="1"/>
</dbReference>
<dbReference type="CDD" id="cd01168">
    <property type="entry name" value="adenosine_kinase"/>
    <property type="match status" value="1"/>
</dbReference>
<organism evidence="6 7">
    <name type="scientific">Babesia caballi</name>
    <dbReference type="NCBI Taxonomy" id="5871"/>
    <lineage>
        <taxon>Eukaryota</taxon>
        <taxon>Sar</taxon>
        <taxon>Alveolata</taxon>
        <taxon>Apicomplexa</taxon>
        <taxon>Aconoidasida</taxon>
        <taxon>Piroplasmida</taxon>
        <taxon>Babesiidae</taxon>
        <taxon>Babesia</taxon>
    </lineage>
</organism>
<feature type="signal peptide" evidence="4">
    <location>
        <begin position="1"/>
        <end position="28"/>
    </location>
</feature>
<proteinExistence type="inferred from homology"/>
<dbReference type="AlphaFoldDB" id="A0AAV4M3A2"/>
<comment type="similarity">
    <text evidence="1">Belongs to the carbohydrate kinase PfkB family.</text>
</comment>
<comment type="caution">
    <text evidence="6">The sequence shown here is derived from an EMBL/GenBank/DDBJ whole genome shotgun (WGS) entry which is preliminary data.</text>
</comment>
<dbReference type="PANTHER" id="PTHR43320:SF3">
    <property type="entry name" value="CARBOHYDRATE KINASE PFKB DOMAIN-CONTAINING PROTEIN"/>
    <property type="match status" value="1"/>
</dbReference>
<keyword evidence="2" id="KW-0808">Transferase</keyword>
<reference evidence="6 7" key="1">
    <citation type="submission" date="2021-06" db="EMBL/GenBank/DDBJ databases">
        <title>Genome sequence of Babesia caballi.</title>
        <authorList>
            <person name="Yamagishi J."/>
            <person name="Kidaka T."/>
            <person name="Ochi A."/>
        </authorList>
    </citation>
    <scope>NUCLEOTIDE SEQUENCE [LARGE SCALE GENOMIC DNA]</scope>
    <source>
        <strain evidence="6">USDA-D6B2</strain>
    </source>
</reference>
<dbReference type="PANTHER" id="PTHR43320">
    <property type="entry name" value="SUGAR KINASE"/>
    <property type="match status" value="1"/>
</dbReference>
<name>A0AAV4M3A2_BABCB</name>
<evidence type="ECO:0000256" key="1">
    <source>
        <dbReference type="ARBA" id="ARBA00010688"/>
    </source>
</evidence>
<feature type="domain" description="Carbohydrate kinase PfkB" evidence="5">
    <location>
        <begin position="94"/>
        <end position="339"/>
    </location>
</feature>
<dbReference type="Proteomes" id="UP001497744">
    <property type="component" value="Unassembled WGS sequence"/>
</dbReference>
<gene>
    <name evidence="6" type="ORF">BcabD6B2_57810</name>
</gene>
<accession>A0AAV4M3A2</accession>
<evidence type="ECO:0000259" key="5">
    <source>
        <dbReference type="Pfam" id="PF00294"/>
    </source>
</evidence>